<dbReference type="AlphaFoldDB" id="A0A540VPU6"/>
<dbReference type="CDD" id="cd03784">
    <property type="entry name" value="GT1_Gtf-like"/>
    <property type="match status" value="1"/>
</dbReference>
<evidence type="ECO:0000313" key="2">
    <source>
        <dbReference type="EMBL" id="TQE98775.1"/>
    </source>
</evidence>
<gene>
    <name evidence="2" type="ORF">FKY71_12070</name>
</gene>
<dbReference type="Pfam" id="PF06722">
    <property type="entry name" value="EryCIII-like_C"/>
    <property type="match status" value="1"/>
</dbReference>
<dbReference type="GO" id="GO:0017000">
    <property type="term" value="P:antibiotic biosynthetic process"/>
    <property type="evidence" value="ECO:0007669"/>
    <property type="project" value="UniProtKB-ARBA"/>
</dbReference>
<dbReference type="SUPFAM" id="SSF53756">
    <property type="entry name" value="UDP-Glycosyltransferase/glycogen phosphorylase"/>
    <property type="match status" value="1"/>
</dbReference>
<dbReference type="EMBL" id="VIFK01000138">
    <property type="protein sequence ID" value="TQE98775.1"/>
    <property type="molecule type" value="Genomic_DNA"/>
</dbReference>
<dbReference type="Proteomes" id="UP000315400">
    <property type="component" value="Unassembled WGS sequence"/>
</dbReference>
<dbReference type="GO" id="GO:0016758">
    <property type="term" value="F:hexosyltransferase activity"/>
    <property type="evidence" value="ECO:0007669"/>
    <property type="project" value="UniProtKB-ARBA"/>
</dbReference>
<dbReference type="InterPro" id="IPR010610">
    <property type="entry name" value="EryCIII-like_C"/>
</dbReference>
<protein>
    <submittedName>
        <fullName evidence="2">Glycosyl transferase</fullName>
    </submittedName>
</protein>
<evidence type="ECO:0000313" key="3">
    <source>
        <dbReference type="Proteomes" id="UP000315400"/>
    </source>
</evidence>
<dbReference type="InterPro" id="IPR050426">
    <property type="entry name" value="Glycosyltransferase_28"/>
</dbReference>
<name>A0A540VPU6_9GAMM</name>
<feature type="domain" description="Erythromycin biosynthesis protein CIII-like C-terminal" evidence="1">
    <location>
        <begin position="265"/>
        <end position="382"/>
    </location>
</feature>
<dbReference type="InterPro" id="IPR002213">
    <property type="entry name" value="UDP_glucos_trans"/>
</dbReference>
<dbReference type="PANTHER" id="PTHR48050:SF13">
    <property type="entry name" value="STEROL 3-BETA-GLUCOSYLTRANSFERASE UGT80A2"/>
    <property type="match status" value="1"/>
</dbReference>
<proteinExistence type="predicted"/>
<reference evidence="2 3" key="1">
    <citation type="submission" date="2019-06" db="EMBL/GenBank/DDBJ databases">
        <title>Metagenome assembled Genome of Spiribacter salinus SL48-SHIP from the microbial mat of Salt Lake 48 (Novosibirsk region, Russia).</title>
        <authorList>
            <person name="Shipova A."/>
            <person name="Rozanov A.S."/>
            <person name="Bryanskaya A.V."/>
            <person name="Peltek S.E."/>
        </authorList>
    </citation>
    <scope>NUCLEOTIDE SEQUENCE [LARGE SCALE GENOMIC DNA]</scope>
    <source>
        <strain evidence="2">SL48-SHIP-2</strain>
    </source>
</reference>
<dbReference type="Gene3D" id="3.40.50.2000">
    <property type="entry name" value="Glycogen Phosphorylase B"/>
    <property type="match status" value="2"/>
</dbReference>
<accession>A0A540VPU6</accession>
<dbReference type="GO" id="GO:0008194">
    <property type="term" value="F:UDP-glycosyltransferase activity"/>
    <property type="evidence" value="ECO:0007669"/>
    <property type="project" value="InterPro"/>
</dbReference>
<dbReference type="PANTHER" id="PTHR48050">
    <property type="entry name" value="STEROL 3-BETA-GLUCOSYLTRANSFERASE"/>
    <property type="match status" value="1"/>
</dbReference>
<organism evidence="2 3">
    <name type="scientific">Spiribacter salinus</name>
    <dbReference type="NCBI Taxonomy" id="1335746"/>
    <lineage>
        <taxon>Bacteria</taxon>
        <taxon>Pseudomonadati</taxon>
        <taxon>Pseudomonadota</taxon>
        <taxon>Gammaproteobacteria</taxon>
        <taxon>Chromatiales</taxon>
        <taxon>Ectothiorhodospiraceae</taxon>
        <taxon>Spiribacter</taxon>
    </lineage>
</organism>
<comment type="caution">
    <text evidence="2">The sequence shown here is derived from an EMBL/GenBank/DDBJ whole genome shotgun (WGS) entry which is preliminary data.</text>
</comment>
<sequence length="405" mass="44292">MSGERRVLVFSEAVTLAHAARPRVVADDLHKRGHEVHLAAPTYYEDLFGTSEYSCHRICSVAPATFRKSLARGARLYGTRRLRSYVQEDLRLIKNVQPDVIIGDFRLSLSVSARVAGTPYLALSNAYWSPYAELAFPVPDLPATRLIGVRAAQWLFDRIRLRVFGWHAAPLNRLRREYGLMPLPEDLRHAYTDGDVVLYADIPDLVRLPGAPPSHEVIGPIAWSPTVELPGWWQDIPVDSTVVYVNLGSSGDTAALPLVLSALEDLDVVALVGTAGAELPRYLPRNCFAARYVPGDQASERSALVVCNGGSPSVHQALMAGKPVLGLPSNLDQFLNMQTVAAYGAGSLLRARGLKVPALRTAIGELLRTRPEHRSATAALQASCLHVDALSSIDQRVRDQKLYLG</sequence>
<evidence type="ECO:0000259" key="1">
    <source>
        <dbReference type="Pfam" id="PF06722"/>
    </source>
</evidence>
<keyword evidence="2" id="KW-0808">Transferase</keyword>